<dbReference type="FunCoup" id="G0VJB8">
    <property type="interactions" value="30"/>
</dbReference>
<dbReference type="eggNOG" id="ENOG502S748">
    <property type="taxonomic scope" value="Eukaryota"/>
</dbReference>
<feature type="compositionally biased region" description="Polar residues" evidence="1">
    <location>
        <begin position="126"/>
        <end position="135"/>
    </location>
</feature>
<feature type="compositionally biased region" description="Polar residues" evidence="1">
    <location>
        <begin position="345"/>
        <end position="364"/>
    </location>
</feature>
<proteinExistence type="predicted"/>
<name>G0VJB8_NAUCA</name>
<evidence type="ECO:0000313" key="2">
    <source>
        <dbReference type="EMBL" id="CCC71597.1"/>
    </source>
</evidence>
<protein>
    <submittedName>
        <fullName evidence="2">Uncharacterized protein</fullName>
    </submittedName>
</protein>
<feature type="compositionally biased region" description="Basic and acidic residues" evidence="1">
    <location>
        <begin position="138"/>
        <end position="152"/>
    </location>
</feature>
<dbReference type="KEGG" id="ncs:NCAS_0H02870"/>
<keyword evidence="3" id="KW-1185">Reference proteome</keyword>
<reference evidence="2 3" key="1">
    <citation type="journal article" date="2011" name="Proc. Natl. Acad. Sci. U.S.A.">
        <title>Evolutionary erosion of yeast sex chromosomes by mating-type switching accidents.</title>
        <authorList>
            <person name="Gordon J.L."/>
            <person name="Armisen D."/>
            <person name="Proux-Wera E."/>
            <person name="Oheigeartaigh S.S."/>
            <person name="Byrne K.P."/>
            <person name="Wolfe K.H."/>
        </authorList>
    </citation>
    <scope>NUCLEOTIDE SEQUENCE [LARGE SCALE GENOMIC DNA]</scope>
    <source>
        <strain evidence="3">ATCC 76901 / BCRC 22586 / CBS 4309 / NBRC 1992 / NRRL Y-12630</strain>
    </source>
</reference>
<dbReference type="GeneID" id="96905274"/>
<evidence type="ECO:0000313" key="3">
    <source>
        <dbReference type="Proteomes" id="UP000001640"/>
    </source>
</evidence>
<gene>
    <name evidence="2" type="primary">NCAS0H02870</name>
    <name evidence="2" type="ordered locus">NCAS_0H02870</name>
</gene>
<accession>G0VJB8</accession>
<sequence>MTIEVDTKTQFNKLLDGLLDESANAVLEGEKNVTETESDDVSLYQLLDEVSGGRKLMNCLFRDVTPIDNMTLTKSWNDRENPFNSHSRRIARDWHDEEQQSSSQLNTSMAFQNDAPVIFQWSHKASNTRDISAPNSPEIKRSRGFSESKKETTNQRLFNDALKNIRELNILRPSWETIISDVDESSFDNNTGRAYSNGMTSIATSETGKNNPSWKDPSFKVDPLQKFVVKELPKEKKPSADKPGKHKSKKGVLWFLKGGHHHKKPAHKTKKDNIDLNIENKTIDTSSTAPIANNIPKTDVDRHDTLLPNPINEIVFDSVGSSSVRDSTNTSGFLLDEADFKQTYQGDNNIKNDSSLEIGQQDVPTGQFIPIDKDESEYENSVNADDDDDDDDDDFGDFADVSVTPPIPTSAAKEQSPSKPVELLKGEDRDQSKSSEVSVSPPIALSDGDKVPSMDSFIPLQPMKK</sequence>
<dbReference type="EMBL" id="HE576759">
    <property type="protein sequence ID" value="CCC71597.1"/>
    <property type="molecule type" value="Genomic_DNA"/>
</dbReference>
<feature type="region of interest" description="Disordered" evidence="1">
    <location>
        <begin position="126"/>
        <end position="152"/>
    </location>
</feature>
<dbReference type="RefSeq" id="XP_003677944.1">
    <property type="nucleotide sequence ID" value="XM_003677896.1"/>
</dbReference>
<feature type="compositionally biased region" description="Basic and acidic residues" evidence="1">
    <location>
        <begin position="422"/>
        <end position="433"/>
    </location>
</feature>
<dbReference type="Proteomes" id="UP000001640">
    <property type="component" value="Chromosome 8"/>
</dbReference>
<dbReference type="AlphaFoldDB" id="G0VJB8"/>
<organism evidence="2 3">
    <name type="scientific">Naumovozyma castellii</name>
    <name type="common">Yeast</name>
    <name type="synonym">Saccharomyces castellii</name>
    <dbReference type="NCBI Taxonomy" id="27288"/>
    <lineage>
        <taxon>Eukaryota</taxon>
        <taxon>Fungi</taxon>
        <taxon>Dikarya</taxon>
        <taxon>Ascomycota</taxon>
        <taxon>Saccharomycotina</taxon>
        <taxon>Saccharomycetes</taxon>
        <taxon>Saccharomycetales</taxon>
        <taxon>Saccharomycetaceae</taxon>
        <taxon>Naumovozyma</taxon>
    </lineage>
</organism>
<dbReference type="HOGENOM" id="CLU_048593_0_0_1"/>
<dbReference type="OMA" id="NENEAHN"/>
<feature type="compositionally biased region" description="Acidic residues" evidence="1">
    <location>
        <begin position="374"/>
        <end position="397"/>
    </location>
</feature>
<feature type="region of interest" description="Disordered" evidence="1">
    <location>
        <begin position="345"/>
        <end position="465"/>
    </location>
</feature>
<dbReference type="InParanoid" id="G0VJB8"/>
<dbReference type="OrthoDB" id="4036613at2759"/>
<reference key="2">
    <citation type="submission" date="2011-08" db="EMBL/GenBank/DDBJ databases">
        <title>Genome sequence of Naumovozyma castellii.</title>
        <authorList>
            <person name="Gordon J.L."/>
            <person name="Armisen D."/>
            <person name="Proux-Wera E."/>
            <person name="OhEigeartaigh S.S."/>
            <person name="Byrne K.P."/>
            <person name="Wolfe K.H."/>
        </authorList>
    </citation>
    <scope>NUCLEOTIDE SEQUENCE</scope>
    <source>
        <strain>Type strain:CBS 4309</strain>
    </source>
</reference>
<evidence type="ECO:0000256" key="1">
    <source>
        <dbReference type="SAM" id="MobiDB-lite"/>
    </source>
</evidence>